<name>A0ABQ4PCP8_9GAMM</name>
<dbReference type="SUPFAM" id="SSF46894">
    <property type="entry name" value="C-terminal effector domain of the bipartite response regulators"/>
    <property type="match status" value="1"/>
</dbReference>
<dbReference type="CDD" id="cd06170">
    <property type="entry name" value="LuxR_C_like"/>
    <property type="match status" value="1"/>
</dbReference>
<dbReference type="RefSeq" id="WP_220780886.1">
    <property type="nucleotide sequence ID" value="NZ_BPEY01000027.1"/>
</dbReference>
<dbReference type="Proteomes" id="UP000887104">
    <property type="component" value="Unassembled WGS sequence"/>
</dbReference>
<dbReference type="PANTHER" id="PTHR44688:SF16">
    <property type="entry name" value="DNA-BINDING TRANSCRIPTIONAL ACTIVATOR DEVR_DOSR"/>
    <property type="match status" value="1"/>
</dbReference>
<dbReference type="PROSITE" id="PS50043">
    <property type="entry name" value="HTH_LUXR_2"/>
    <property type="match status" value="1"/>
</dbReference>
<comment type="caution">
    <text evidence="5">The sequence shown here is derived from an EMBL/GenBank/DDBJ whole genome shotgun (WGS) entry which is preliminary data.</text>
</comment>
<reference evidence="5" key="1">
    <citation type="submission" date="2021-05" db="EMBL/GenBank/DDBJ databases">
        <title>Molecular characterization for Shewanella algae harboring chromosomal blaOXA-55-like strains isolated from clinical and environment sample.</title>
        <authorList>
            <person name="Ohama Y."/>
            <person name="Aoki K."/>
            <person name="Harada S."/>
            <person name="Moriya K."/>
            <person name="Ishii Y."/>
            <person name="Tateda K."/>
        </authorList>
    </citation>
    <scope>NUCLEOTIDE SEQUENCE</scope>
    <source>
        <strain evidence="5">JCM 11563</strain>
    </source>
</reference>
<evidence type="ECO:0000256" key="2">
    <source>
        <dbReference type="ARBA" id="ARBA00023125"/>
    </source>
</evidence>
<dbReference type="InterPro" id="IPR036388">
    <property type="entry name" value="WH-like_DNA-bd_sf"/>
</dbReference>
<proteinExistence type="predicted"/>
<dbReference type="Pfam" id="PF00196">
    <property type="entry name" value="GerE"/>
    <property type="match status" value="1"/>
</dbReference>
<evidence type="ECO:0000313" key="6">
    <source>
        <dbReference type="Proteomes" id="UP000887104"/>
    </source>
</evidence>
<sequence length="208" mass="23560">MSRAELFTETKDSQNLRLLKHSAELLNLKINTESNHIDSWYNSDSNNKILIHFINDVQLRLAEIDAELLKNGKHVAICKTLSTTDELALLSVGFSAATKESAPPHNTLEVINDVISNNLHFSPKTLSDYIQKNRKINNPKNYYSLSENITKKEKEVLTQVCSGLSNDEVANELNISINTVKMHLQNIYRKTKCKNRTHLLLANANCEV</sequence>
<dbReference type="InterPro" id="IPR000792">
    <property type="entry name" value="Tscrpt_reg_LuxR_C"/>
</dbReference>
<dbReference type="PRINTS" id="PR00038">
    <property type="entry name" value="HTHLUXR"/>
</dbReference>
<dbReference type="InterPro" id="IPR016032">
    <property type="entry name" value="Sig_transdc_resp-reg_C-effctor"/>
</dbReference>
<gene>
    <name evidence="5" type="ORF">TUM4438_18340</name>
</gene>
<evidence type="ECO:0000313" key="5">
    <source>
        <dbReference type="EMBL" id="GIU45261.1"/>
    </source>
</evidence>
<evidence type="ECO:0000256" key="1">
    <source>
        <dbReference type="ARBA" id="ARBA00023015"/>
    </source>
</evidence>
<keyword evidence="3" id="KW-0804">Transcription</keyword>
<dbReference type="PROSITE" id="PS00622">
    <property type="entry name" value="HTH_LUXR_1"/>
    <property type="match status" value="1"/>
</dbReference>
<organism evidence="5 6">
    <name type="scientific">Shewanella sairae</name>
    <dbReference type="NCBI Taxonomy" id="190310"/>
    <lineage>
        <taxon>Bacteria</taxon>
        <taxon>Pseudomonadati</taxon>
        <taxon>Pseudomonadota</taxon>
        <taxon>Gammaproteobacteria</taxon>
        <taxon>Alteromonadales</taxon>
        <taxon>Shewanellaceae</taxon>
        <taxon>Shewanella</taxon>
    </lineage>
</organism>
<protein>
    <recommendedName>
        <fullName evidence="4">HTH luxR-type domain-containing protein</fullName>
    </recommendedName>
</protein>
<accession>A0ABQ4PCP8</accession>
<feature type="domain" description="HTH luxR-type" evidence="4">
    <location>
        <begin position="142"/>
        <end position="207"/>
    </location>
</feature>
<keyword evidence="6" id="KW-1185">Reference proteome</keyword>
<dbReference type="Gene3D" id="1.10.10.10">
    <property type="entry name" value="Winged helix-like DNA-binding domain superfamily/Winged helix DNA-binding domain"/>
    <property type="match status" value="1"/>
</dbReference>
<evidence type="ECO:0000256" key="3">
    <source>
        <dbReference type="ARBA" id="ARBA00023163"/>
    </source>
</evidence>
<keyword evidence="1" id="KW-0805">Transcription regulation</keyword>
<dbReference type="PANTHER" id="PTHR44688">
    <property type="entry name" value="DNA-BINDING TRANSCRIPTIONAL ACTIVATOR DEVR_DOSR"/>
    <property type="match status" value="1"/>
</dbReference>
<keyword evidence="2" id="KW-0238">DNA-binding</keyword>
<dbReference type="EMBL" id="BPEY01000027">
    <property type="protein sequence ID" value="GIU45261.1"/>
    <property type="molecule type" value="Genomic_DNA"/>
</dbReference>
<evidence type="ECO:0000259" key="4">
    <source>
        <dbReference type="PROSITE" id="PS50043"/>
    </source>
</evidence>
<dbReference type="SMART" id="SM00421">
    <property type="entry name" value="HTH_LUXR"/>
    <property type="match status" value="1"/>
</dbReference>